<dbReference type="InterPro" id="IPR012291">
    <property type="entry name" value="CBM2_carb-bd_dom_sf"/>
</dbReference>
<dbReference type="SMART" id="SM00220">
    <property type="entry name" value="S_TKc"/>
    <property type="match status" value="1"/>
</dbReference>
<accession>A0A919MZA3</accession>
<dbReference type="GO" id="GO:0004674">
    <property type="term" value="F:protein serine/threonine kinase activity"/>
    <property type="evidence" value="ECO:0007669"/>
    <property type="project" value="UniProtKB-KW"/>
</dbReference>
<evidence type="ECO:0000256" key="1">
    <source>
        <dbReference type="ARBA" id="ARBA00012513"/>
    </source>
</evidence>
<dbReference type="Gene3D" id="2.60.40.290">
    <property type="match status" value="1"/>
</dbReference>
<evidence type="ECO:0000256" key="3">
    <source>
        <dbReference type="ARBA" id="ARBA00022679"/>
    </source>
</evidence>
<dbReference type="PROSITE" id="PS00108">
    <property type="entry name" value="PROTEIN_KINASE_ST"/>
    <property type="match status" value="1"/>
</dbReference>
<evidence type="ECO:0000259" key="8">
    <source>
        <dbReference type="PROSITE" id="PS50011"/>
    </source>
</evidence>
<dbReference type="PANTHER" id="PTHR43289:SF6">
    <property type="entry name" value="SERINE_THREONINE-PROTEIN KINASE NEKL-3"/>
    <property type="match status" value="1"/>
</dbReference>
<feature type="compositionally biased region" description="Polar residues" evidence="7">
    <location>
        <begin position="574"/>
        <end position="583"/>
    </location>
</feature>
<dbReference type="AlphaFoldDB" id="A0A919MZA3"/>
<keyword evidence="4" id="KW-0547">Nucleotide-binding</keyword>
<keyword evidence="10" id="KW-1185">Reference proteome</keyword>
<dbReference type="GO" id="GO:0030247">
    <property type="term" value="F:polysaccharide binding"/>
    <property type="evidence" value="ECO:0007669"/>
    <property type="project" value="InterPro"/>
</dbReference>
<feature type="compositionally biased region" description="Polar residues" evidence="7">
    <location>
        <begin position="494"/>
        <end position="503"/>
    </location>
</feature>
<evidence type="ECO:0000256" key="7">
    <source>
        <dbReference type="SAM" id="MobiDB-lite"/>
    </source>
</evidence>
<dbReference type="Pfam" id="PF00069">
    <property type="entry name" value="Pkinase"/>
    <property type="match status" value="1"/>
</dbReference>
<dbReference type="EMBL" id="BOMV01000100">
    <property type="protein sequence ID" value="GIF01259.1"/>
    <property type="molecule type" value="Genomic_DNA"/>
</dbReference>
<keyword evidence="3" id="KW-0808">Transferase</keyword>
<dbReference type="RefSeq" id="WP_203789860.1">
    <property type="nucleotide sequence ID" value="NZ_BOMV01000100.1"/>
</dbReference>
<dbReference type="GO" id="GO:0004553">
    <property type="term" value="F:hydrolase activity, hydrolyzing O-glycosyl compounds"/>
    <property type="evidence" value="ECO:0007669"/>
    <property type="project" value="InterPro"/>
</dbReference>
<comment type="caution">
    <text evidence="9">The sequence shown here is derived from an EMBL/GenBank/DDBJ whole genome shotgun (WGS) entry which is preliminary data.</text>
</comment>
<reference evidence="9" key="1">
    <citation type="submission" date="2021-01" db="EMBL/GenBank/DDBJ databases">
        <title>Whole genome shotgun sequence of Actinoplanes rishiriensis NBRC 108556.</title>
        <authorList>
            <person name="Komaki H."/>
            <person name="Tamura T."/>
        </authorList>
    </citation>
    <scope>NUCLEOTIDE SEQUENCE</scope>
    <source>
        <strain evidence="9">NBRC 108556</strain>
    </source>
</reference>
<gene>
    <name evidence="9" type="ORF">Ari01nite_87230</name>
</gene>
<dbReference type="Gene3D" id="3.30.200.20">
    <property type="entry name" value="Phosphorylase Kinase, domain 1"/>
    <property type="match status" value="1"/>
</dbReference>
<protein>
    <recommendedName>
        <fullName evidence="1">non-specific serine/threonine protein kinase</fullName>
        <ecNumber evidence="1">2.7.11.1</ecNumber>
    </recommendedName>
</protein>
<dbReference type="GO" id="GO:0005524">
    <property type="term" value="F:ATP binding"/>
    <property type="evidence" value="ECO:0007669"/>
    <property type="project" value="UniProtKB-KW"/>
</dbReference>
<feature type="region of interest" description="Disordered" evidence="7">
    <location>
        <begin position="452"/>
        <end position="583"/>
    </location>
</feature>
<evidence type="ECO:0000256" key="6">
    <source>
        <dbReference type="ARBA" id="ARBA00022840"/>
    </source>
</evidence>
<name>A0A919MZA3_9ACTN</name>
<evidence type="ECO:0000256" key="2">
    <source>
        <dbReference type="ARBA" id="ARBA00022527"/>
    </source>
</evidence>
<dbReference type="Proteomes" id="UP000636960">
    <property type="component" value="Unassembled WGS sequence"/>
</dbReference>
<dbReference type="InterPro" id="IPR008271">
    <property type="entry name" value="Ser/Thr_kinase_AS"/>
</dbReference>
<keyword evidence="5" id="KW-0418">Kinase</keyword>
<dbReference type="CDD" id="cd14014">
    <property type="entry name" value="STKc_PknB_like"/>
    <property type="match status" value="1"/>
</dbReference>
<sequence>MKILAGRYRLEEPTGHGGMAVVHRAYDTVLRRTVAIKTLPPERCWDSVFRAAVQREARAAAQLCHPNIAAVYDYGEATFAGTTQPFVVLEFVTGGTLADHLRSKGPLPCREAAGICAGVAAGLAAAHAHQLVHRDIKPANVMLSPAGVKVVDFGVAIMAGQAAADDDGRMWGTPAYLAPEQLRHDTVSPAADVYAVGLLVHVCLTGRPPWPGDNATQVLTARRRQPTPNLHHLPGLPEQLRQLLRDCLALAPDSRPSARRVARVLREVAAAEGDVPVHAGDAAPTGTATTVMMGASPRKIRRAVTAVMIPAAVTGAVLTGRLLAAGPTEPVAGRGAPDSIAGCAVSYTSHRDADGSLAARLDVANTGDQLVPGGGIVSFTIPDGVRITHASASDWSQQQGIVRLSTPDLRPGAHARFVLRGTFDPAQSEPPAGFALAGNTCGRAATAVNVATGAPAKSSTSGRRASEGTRSTPRNVARETTVTQRDASPAPVATSGSPTPTQRASEPATVPATPSASSPSRPAPSEPSSDPSPGPSPSASPSRQPEPTSTHTNPPPAGGDNPAPTGSTPAKPDPSSTIVTKLP</sequence>
<dbReference type="SUPFAM" id="SSF56112">
    <property type="entry name" value="Protein kinase-like (PK-like)"/>
    <property type="match status" value="1"/>
</dbReference>
<dbReference type="InterPro" id="IPR011009">
    <property type="entry name" value="Kinase-like_dom_sf"/>
</dbReference>
<keyword evidence="6" id="KW-0067">ATP-binding</keyword>
<evidence type="ECO:0000313" key="10">
    <source>
        <dbReference type="Proteomes" id="UP000636960"/>
    </source>
</evidence>
<feature type="compositionally biased region" description="Pro residues" evidence="7">
    <location>
        <begin position="521"/>
        <end position="538"/>
    </location>
</feature>
<feature type="compositionally biased region" description="Low complexity" evidence="7">
    <location>
        <begin position="504"/>
        <end position="520"/>
    </location>
</feature>
<dbReference type="InterPro" id="IPR000719">
    <property type="entry name" value="Prot_kinase_dom"/>
</dbReference>
<dbReference type="PANTHER" id="PTHR43289">
    <property type="entry name" value="MITOGEN-ACTIVATED PROTEIN KINASE KINASE KINASE 20-RELATED"/>
    <property type="match status" value="1"/>
</dbReference>
<dbReference type="EC" id="2.7.11.1" evidence="1"/>
<feature type="compositionally biased region" description="Polar residues" evidence="7">
    <location>
        <begin position="457"/>
        <end position="486"/>
    </location>
</feature>
<evidence type="ECO:0000256" key="5">
    <source>
        <dbReference type="ARBA" id="ARBA00022777"/>
    </source>
</evidence>
<proteinExistence type="predicted"/>
<dbReference type="PROSITE" id="PS50011">
    <property type="entry name" value="PROTEIN_KINASE_DOM"/>
    <property type="match status" value="1"/>
</dbReference>
<evidence type="ECO:0000256" key="4">
    <source>
        <dbReference type="ARBA" id="ARBA00022741"/>
    </source>
</evidence>
<keyword evidence="2" id="KW-0723">Serine/threonine-protein kinase</keyword>
<dbReference type="Gene3D" id="1.10.510.10">
    <property type="entry name" value="Transferase(Phosphotransferase) domain 1"/>
    <property type="match status" value="1"/>
</dbReference>
<feature type="domain" description="Protein kinase" evidence="8">
    <location>
        <begin position="8"/>
        <end position="269"/>
    </location>
</feature>
<evidence type="ECO:0000313" key="9">
    <source>
        <dbReference type="EMBL" id="GIF01259.1"/>
    </source>
</evidence>
<organism evidence="9 10">
    <name type="scientific">Paractinoplanes rishiriensis</name>
    <dbReference type="NCBI Taxonomy" id="1050105"/>
    <lineage>
        <taxon>Bacteria</taxon>
        <taxon>Bacillati</taxon>
        <taxon>Actinomycetota</taxon>
        <taxon>Actinomycetes</taxon>
        <taxon>Micromonosporales</taxon>
        <taxon>Micromonosporaceae</taxon>
        <taxon>Paractinoplanes</taxon>
    </lineage>
</organism>